<dbReference type="PANTHER" id="PTHR11200:SF275">
    <property type="entry name" value="LD06095P"/>
    <property type="match status" value="1"/>
</dbReference>
<dbReference type="SUPFAM" id="SSF56219">
    <property type="entry name" value="DNase I-like"/>
    <property type="match status" value="1"/>
</dbReference>
<proteinExistence type="predicted"/>
<feature type="compositionally biased region" description="Acidic residues" evidence="1">
    <location>
        <begin position="373"/>
        <end position="383"/>
    </location>
</feature>
<dbReference type="OrthoDB" id="405996at2759"/>
<evidence type="ECO:0000256" key="1">
    <source>
        <dbReference type="SAM" id="MobiDB-lite"/>
    </source>
</evidence>
<dbReference type="GO" id="GO:0046856">
    <property type="term" value="P:phosphatidylinositol dephosphorylation"/>
    <property type="evidence" value="ECO:0007669"/>
    <property type="project" value="InterPro"/>
</dbReference>
<dbReference type="EMBL" id="JANKHO010000509">
    <property type="protein sequence ID" value="KAJ3509060.1"/>
    <property type="molecule type" value="Genomic_DNA"/>
</dbReference>
<keyword evidence="4" id="KW-1185">Reference proteome</keyword>
<feature type="domain" description="Inositol polyphosphate-related phosphatase" evidence="2">
    <location>
        <begin position="101"/>
        <end position="418"/>
    </location>
</feature>
<dbReference type="SMART" id="SM00128">
    <property type="entry name" value="IPPc"/>
    <property type="match status" value="1"/>
</dbReference>
<dbReference type="Proteomes" id="UP001148786">
    <property type="component" value="Unassembled WGS sequence"/>
</dbReference>
<dbReference type="AlphaFoldDB" id="A0A9W8K090"/>
<feature type="compositionally biased region" description="Basic and acidic residues" evidence="1">
    <location>
        <begin position="72"/>
        <end position="102"/>
    </location>
</feature>
<feature type="compositionally biased region" description="Polar residues" evidence="1">
    <location>
        <begin position="589"/>
        <end position="607"/>
    </location>
</feature>
<dbReference type="Gene3D" id="3.60.10.10">
    <property type="entry name" value="Endonuclease/exonuclease/phosphatase"/>
    <property type="match status" value="2"/>
</dbReference>
<dbReference type="InterPro" id="IPR046985">
    <property type="entry name" value="IP5"/>
</dbReference>
<feature type="region of interest" description="Disordered" evidence="1">
    <location>
        <begin position="72"/>
        <end position="114"/>
    </location>
</feature>
<feature type="region of interest" description="Disordered" evidence="1">
    <location>
        <begin position="350"/>
        <end position="418"/>
    </location>
</feature>
<dbReference type="PANTHER" id="PTHR11200">
    <property type="entry name" value="INOSITOL 5-PHOSPHATASE"/>
    <property type="match status" value="1"/>
</dbReference>
<comment type="caution">
    <text evidence="3">The sequence shown here is derived from an EMBL/GenBank/DDBJ whole genome shotgun (WGS) entry which is preliminary data.</text>
</comment>
<name>A0A9W8K090_9AGAR</name>
<dbReference type="Pfam" id="PF22669">
    <property type="entry name" value="Exo_endo_phos2"/>
    <property type="match status" value="2"/>
</dbReference>
<gene>
    <name evidence="3" type="ORF">NLJ89_g5423</name>
</gene>
<feature type="region of interest" description="Disordered" evidence="1">
    <location>
        <begin position="578"/>
        <end position="665"/>
    </location>
</feature>
<feature type="region of interest" description="Disordered" evidence="1">
    <location>
        <begin position="680"/>
        <end position="699"/>
    </location>
</feature>
<organism evidence="3 4">
    <name type="scientific">Agrocybe chaxingu</name>
    <dbReference type="NCBI Taxonomy" id="84603"/>
    <lineage>
        <taxon>Eukaryota</taxon>
        <taxon>Fungi</taxon>
        <taxon>Dikarya</taxon>
        <taxon>Basidiomycota</taxon>
        <taxon>Agaricomycotina</taxon>
        <taxon>Agaricomycetes</taxon>
        <taxon>Agaricomycetidae</taxon>
        <taxon>Agaricales</taxon>
        <taxon>Agaricineae</taxon>
        <taxon>Strophariaceae</taxon>
        <taxon>Agrocybe</taxon>
    </lineage>
</organism>
<feature type="compositionally biased region" description="Polar residues" evidence="1">
    <location>
        <begin position="386"/>
        <end position="398"/>
    </location>
</feature>
<dbReference type="InterPro" id="IPR000300">
    <property type="entry name" value="IPPc"/>
</dbReference>
<evidence type="ECO:0000313" key="3">
    <source>
        <dbReference type="EMBL" id="KAJ3509060.1"/>
    </source>
</evidence>
<reference evidence="3" key="1">
    <citation type="submission" date="2022-07" db="EMBL/GenBank/DDBJ databases">
        <title>Genome Sequence of Agrocybe chaxingu.</title>
        <authorList>
            <person name="Buettner E."/>
        </authorList>
    </citation>
    <scope>NUCLEOTIDE SEQUENCE</scope>
    <source>
        <strain evidence="3">MP-N11</strain>
    </source>
</reference>
<protein>
    <recommendedName>
        <fullName evidence="2">Inositol polyphosphate-related phosphatase domain-containing protein</fullName>
    </recommendedName>
</protein>
<dbReference type="GO" id="GO:0004439">
    <property type="term" value="F:phosphatidylinositol-4,5-bisphosphate 5-phosphatase activity"/>
    <property type="evidence" value="ECO:0007669"/>
    <property type="project" value="TreeGrafter"/>
</dbReference>
<feature type="compositionally biased region" description="Pro residues" evidence="1">
    <location>
        <begin position="686"/>
        <end position="698"/>
    </location>
</feature>
<evidence type="ECO:0000313" key="4">
    <source>
        <dbReference type="Proteomes" id="UP001148786"/>
    </source>
</evidence>
<sequence>MHESLPKGDLEELLGKVPLYTSLPSESSSVPQLPNDGNHPYHLIVIAGQECPTPSGIPMGLGAGFKILDNKDREKSREGEKEYDKVKEKTKDKTKDKERVDDAQAEEAAPENPTAGWTSMVEDWLCHGGGCTSRTNSPSTTDVSLPRPLMRHKSAKESRKGPYQLLIKERLMGIYLAIYVHRDVKPFVRGMSKSAVTAGLIGGRLGNKGGVGISLNIDGTTYLFLNAHLAAHGGRMNHRLANLSKIKAELDVDHFLPEDDPRMAAEGQDTPPFDFTFLFGDLNFRLDISRLHADWLISRQEYRQAFEFDQLNAIMKKGSFFDGFHEAPIDFPPTFKYDVLRTLKRAKRSSSKLSRAGDSTTKLAEVEERGLEENEDEGDEDEGASLVSSAMTSLNSKPATEPGNDEDAYFQASPSTPTVMTSTSKVSLVSTGANKAKVKWLSILSPSFSPKHKTKHGEPWGAPGTPVTPNYLIPPSPLSARPPISASESSKKRFLRPPPMILVSSNSSGGNETVAEEEVVEEKGVYDSSHKKRVPSWCDRILWKTTMFPESVYEELESYELYHRPRPKVVQFLANAFKPSSPRSRDAPQISTVLSSQSTETPSTVNGPSPPLPHSAVFRHADSRFGRRANTAFSPPPTAPLPFEGPSRRSTGPESPLSAERPQSAAQSIWRSFIPAFLSPTHNQPNVPPPEPPEPPAVPLHQKGDVVCLSYNTLDDRGMRRLEGRSDHRPVIGSYVAYV</sequence>
<accession>A0A9W8K090</accession>
<evidence type="ECO:0000259" key="2">
    <source>
        <dbReference type="SMART" id="SM00128"/>
    </source>
</evidence>
<dbReference type="InterPro" id="IPR036691">
    <property type="entry name" value="Endo/exonu/phosph_ase_sf"/>
</dbReference>